<accession>A0A091B7J9</accession>
<evidence type="ECO:0000256" key="2">
    <source>
        <dbReference type="ARBA" id="ARBA00009696"/>
    </source>
</evidence>
<dbReference type="STRING" id="1384056.N787_07840"/>
<dbReference type="SUPFAM" id="SSF89392">
    <property type="entry name" value="Prokaryotic lipoproteins and lipoprotein localization factors"/>
    <property type="match status" value="1"/>
</dbReference>
<feature type="signal peptide" evidence="13">
    <location>
        <begin position="1"/>
        <end position="20"/>
    </location>
</feature>
<dbReference type="AlphaFoldDB" id="A0A091B7J9"/>
<evidence type="ECO:0000313" key="15">
    <source>
        <dbReference type="Proteomes" id="UP000029393"/>
    </source>
</evidence>
<comment type="caution">
    <text evidence="14">The sequence shown here is derived from an EMBL/GenBank/DDBJ whole genome shotgun (WGS) entry which is preliminary data.</text>
</comment>
<dbReference type="InterPro" id="IPR004565">
    <property type="entry name" value="OM_lipoprot_LolB"/>
</dbReference>
<name>A0A091B7J9_9GAMM</name>
<keyword evidence="10" id="KW-0143">Chaperone</keyword>
<keyword evidence="9" id="KW-0564">Palmitate</keyword>
<keyword evidence="6 13" id="KW-0732">Signal</keyword>
<dbReference type="PROSITE" id="PS51257">
    <property type="entry name" value="PROKAR_LIPOPROTEIN"/>
    <property type="match status" value="1"/>
</dbReference>
<evidence type="ECO:0000256" key="10">
    <source>
        <dbReference type="ARBA" id="ARBA00023186"/>
    </source>
</evidence>
<evidence type="ECO:0000256" key="13">
    <source>
        <dbReference type="SAM" id="SignalP"/>
    </source>
</evidence>
<dbReference type="GO" id="GO:0015031">
    <property type="term" value="P:protein transport"/>
    <property type="evidence" value="ECO:0007669"/>
    <property type="project" value="UniProtKB-KW"/>
</dbReference>
<dbReference type="CDD" id="cd16326">
    <property type="entry name" value="LolB"/>
    <property type="match status" value="1"/>
</dbReference>
<feature type="chain" id="PRO_5001869376" description="Outer-membrane lipoprotein LolB" evidence="13">
    <location>
        <begin position="21"/>
        <end position="197"/>
    </location>
</feature>
<keyword evidence="15" id="KW-1185">Reference proteome</keyword>
<evidence type="ECO:0000256" key="8">
    <source>
        <dbReference type="ARBA" id="ARBA00023136"/>
    </source>
</evidence>
<dbReference type="Proteomes" id="UP000029393">
    <property type="component" value="Unassembled WGS sequence"/>
</dbReference>
<dbReference type="GO" id="GO:0009279">
    <property type="term" value="C:cell outer membrane"/>
    <property type="evidence" value="ECO:0007669"/>
    <property type="project" value="UniProtKB-SubCell"/>
</dbReference>
<evidence type="ECO:0000256" key="3">
    <source>
        <dbReference type="ARBA" id="ARBA00011245"/>
    </source>
</evidence>
<proteinExistence type="inferred from homology"/>
<dbReference type="eggNOG" id="COG3017">
    <property type="taxonomic scope" value="Bacteria"/>
</dbReference>
<evidence type="ECO:0000256" key="11">
    <source>
        <dbReference type="ARBA" id="ARBA00023237"/>
    </source>
</evidence>
<dbReference type="NCBIfam" id="TIGR00548">
    <property type="entry name" value="lolB"/>
    <property type="match status" value="1"/>
</dbReference>
<keyword evidence="12" id="KW-0449">Lipoprotein</keyword>
<evidence type="ECO:0000256" key="9">
    <source>
        <dbReference type="ARBA" id="ARBA00023139"/>
    </source>
</evidence>
<keyword evidence="7" id="KW-0653">Protein transport</keyword>
<gene>
    <name evidence="14" type="ORF">N787_07840</name>
</gene>
<evidence type="ECO:0000256" key="4">
    <source>
        <dbReference type="ARBA" id="ARBA00016202"/>
    </source>
</evidence>
<comment type="subcellular location">
    <subcellularLocation>
        <location evidence="1">Cell outer membrane</location>
        <topology evidence="1">Lipid-anchor</topology>
    </subcellularLocation>
</comment>
<keyword evidence="5" id="KW-0813">Transport</keyword>
<evidence type="ECO:0000313" key="14">
    <source>
        <dbReference type="EMBL" id="KFN47726.1"/>
    </source>
</evidence>
<evidence type="ECO:0000256" key="1">
    <source>
        <dbReference type="ARBA" id="ARBA00004459"/>
    </source>
</evidence>
<dbReference type="OrthoDB" id="9797618at2"/>
<comment type="similarity">
    <text evidence="2">Belongs to the LolB family.</text>
</comment>
<dbReference type="PATRIC" id="fig|1384056.3.peg.433"/>
<dbReference type="RefSeq" id="WP_034210468.1">
    <property type="nucleotide sequence ID" value="NZ_AVCK01000007.1"/>
</dbReference>
<dbReference type="Pfam" id="PF03550">
    <property type="entry name" value="LolB"/>
    <property type="match status" value="1"/>
</dbReference>
<organism evidence="14 15">
    <name type="scientific">Arenimonas metalli CF5-1</name>
    <dbReference type="NCBI Taxonomy" id="1384056"/>
    <lineage>
        <taxon>Bacteria</taxon>
        <taxon>Pseudomonadati</taxon>
        <taxon>Pseudomonadota</taxon>
        <taxon>Gammaproteobacteria</taxon>
        <taxon>Lysobacterales</taxon>
        <taxon>Lysobacteraceae</taxon>
        <taxon>Arenimonas</taxon>
    </lineage>
</organism>
<keyword evidence="11" id="KW-0998">Cell outer membrane</keyword>
<evidence type="ECO:0000256" key="7">
    <source>
        <dbReference type="ARBA" id="ARBA00022927"/>
    </source>
</evidence>
<dbReference type="InterPro" id="IPR029046">
    <property type="entry name" value="LolA/LolB/LppX"/>
</dbReference>
<reference evidence="14 15" key="1">
    <citation type="submission" date="2013-09" db="EMBL/GenBank/DDBJ databases">
        <title>Genome sequencing of Arenimonas metalli.</title>
        <authorList>
            <person name="Chen F."/>
            <person name="Wang G."/>
        </authorList>
    </citation>
    <scope>NUCLEOTIDE SEQUENCE [LARGE SCALE GENOMIC DNA]</scope>
    <source>
        <strain evidence="14 15">CF5-1</strain>
    </source>
</reference>
<evidence type="ECO:0000256" key="6">
    <source>
        <dbReference type="ARBA" id="ARBA00022729"/>
    </source>
</evidence>
<dbReference type="Gene3D" id="2.50.20.10">
    <property type="entry name" value="Lipoprotein localisation LolA/LolB/LppX"/>
    <property type="match status" value="1"/>
</dbReference>
<dbReference type="EMBL" id="AVCK01000007">
    <property type="protein sequence ID" value="KFN47726.1"/>
    <property type="molecule type" value="Genomic_DNA"/>
</dbReference>
<protein>
    <recommendedName>
        <fullName evidence="4">Outer-membrane lipoprotein LolB</fullName>
    </recommendedName>
</protein>
<keyword evidence="8" id="KW-0472">Membrane</keyword>
<evidence type="ECO:0000256" key="12">
    <source>
        <dbReference type="ARBA" id="ARBA00023288"/>
    </source>
</evidence>
<sequence length="197" mass="20921">MKRLGVALLCLAGLAACVPAPVREADAVLLSAQAGREARLAAAPDWQLSGRLAVSAGGEGGNGRIEWRQQGEDFDIRLAAPVTGKSWRLRQQGGLATLEGLEQGTLSGPDAEALLHDATGWRLPVQALAAWARGARAEGAATIEFGPGGLPALISQRGWQVEYREWDAADPARPRRIFARQGEDASVRLVVDAWETP</sequence>
<comment type="subunit">
    <text evidence="3">Monomer.</text>
</comment>
<evidence type="ECO:0000256" key="5">
    <source>
        <dbReference type="ARBA" id="ARBA00022448"/>
    </source>
</evidence>